<proteinExistence type="predicted"/>
<gene>
    <name evidence="1" type="ORF">J2S57_004128</name>
</gene>
<evidence type="ECO:0000313" key="1">
    <source>
        <dbReference type="EMBL" id="MDP9828379.1"/>
    </source>
</evidence>
<dbReference type="InterPro" id="IPR010093">
    <property type="entry name" value="SinI_DNA-bd"/>
</dbReference>
<dbReference type="Proteomes" id="UP001235712">
    <property type="component" value="Unassembled WGS sequence"/>
</dbReference>
<sequence>MKAQHAVIAPKWHTVAEVAAMLGYGLTKTKMLVITGEMRSLKDGRSRRILPEWVDEYIARRVDEMERAA</sequence>
<reference evidence="1 2" key="1">
    <citation type="submission" date="2023-07" db="EMBL/GenBank/DDBJ databases">
        <title>Sequencing the genomes of 1000 actinobacteria strains.</title>
        <authorList>
            <person name="Klenk H.-P."/>
        </authorList>
    </citation>
    <scope>NUCLEOTIDE SEQUENCE [LARGE SCALE GENOMIC DNA]</scope>
    <source>
        <strain evidence="1 2">DSM 44388</strain>
    </source>
</reference>
<protein>
    <submittedName>
        <fullName evidence="1">Excisionase family DNA binding protein</fullName>
    </submittedName>
</protein>
<dbReference type="RefSeq" id="WP_307245501.1">
    <property type="nucleotide sequence ID" value="NZ_JAUSQZ010000001.1"/>
</dbReference>
<dbReference type="NCBIfam" id="TIGR01764">
    <property type="entry name" value="excise"/>
    <property type="match status" value="1"/>
</dbReference>
<name>A0ABT9P6Q5_9ACTN</name>
<comment type="caution">
    <text evidence="1">The sequence shown here is derived from an EMBL/GenBank/DDBJ whole genome shotgun (WGS) entry which is preliminary data.</text>
</comment>
<keyword evidence="2" id="KW-1185">Reference proteome</keyword>
<dbReference type="EMBL" id="JAUSQZ010000001">
    <property type="protein sequence ID" value="MDP9828379.1"/>
    <property type="molecule type" value="Genomic_DNA"/>
</dbReference>
<evidence type="ECO:0000313" key="2">
    <source>
        <dbReference type="Proteomes" id="UP001235712"/>
    </source>
</evidence>
<accession>A0ABT9P6Q5</accession>
<organism evidence="1 2">
    <name type="scientific">Kineosporia succinea</name>
    <dbReference type="NCBI Taxonomy" id="84632"/>
    <lineage>
        <taxon>Bacteria</taxon>
        <taxon>Bacillati</taxon>
        <taxon>Actinomycetota</taxon>
        <taxon>Actinomycetes</taxon>
        <taxon>Kineosporiales</taxon>
        <taxon>Kineosporiaceae</taxon>
        <taxon>Kineosporia</taxon>
    </lineage>
</organism>